<dbReference type="RefSeq" id="XP_009218462.1">
    <property type="nucleotide sequence ID" value="XM_009220198.1"/>
</dbReference>
<dbReference type="GO" id="GO:0005737">
    <property type="term" value="C:cytoplasm"/>
    <property type="evidence" value="ECO:0007669"/>
    <property type="project" value="TreeGrafter"/>
</dbReference>
<dbReference type="GO" id="GO:0016791">
    <property type="term" value="F:phosphatase activity"/>
    <property type="evidence" value="ECO:0007669"/>
    <property type="project" value="TreeGrafter"/>
</dbReference>
<keyword evidence="4" id="KW-1185">Reference proteome</keyword>
<reference evidence="3" key="4">
    <citation type="journal article" date="2015" name="G3 (Bethesda)">
        <title>Genome sequences of three phytopathogenic species of the Magnaporthaceae family of fungi.</title>
        <authorList>
            <person name="Okagaki L.H."/>
            <person name="Nunes C.C."/>
            <person name="Sailsbery J."/>
            <person name="Clay B."/>
            <person name="Brown D."/>
            <person name="John T."/>
            <person name="Oh Y."/>
            <person name="Young N."/>
            <person name="Fitzgerald M."/>
            <person name="Haas B.J."/>
            <person name="Zeng Q."/>
            <person name="Young S."/>
            <person name="Adiconis X."/>
            <person name="Fan L."/>
            <person name="Levin J.Z."/>
            <person name="Mitchell T.K."/>
            <person name="Okubara P.A."/>
            <person name="Farman M.L."/>
            <person name="Kohn L.M."/>
            <person name="Birren B."/>
            <person name="Ma L.-J."/>
            <person name="Dean R.A."/>
        </authorList>
    </citation>
    <scope>NUCLEOTIDE SEQUENCE</scope>
    <source>
        <strain evidence="3">R3-111a-1</strain>
    </source>
</reference>
<gene>
    <name evidence="3" type="primary">20342884</name>
    <name evidence="2" type="ORF">GGTG_02426</name>
</gene>
<evidence type="ECO:0000313" key="2">
    <source>
        <dbReference type="EMBL" id="EJT82453.1"/>
    </source>
</evidence>
<dbReference type="Pfam" id="PF00149">
    <property type="entry name" value="Metallophos"/>
    <property type="match status" value="1"/>
</dbReference>
<dbReference type="Proteomes" id="UP000006039">
    <property type="component" value="Unassembled WGS sequence"/>
</dbReference>
<reference evidence="2" key="2">
    <citation type="submission" date="2010-07" db="EMBL/GenBank/DDBJ databases">
        <authorList>
            <consortium name="The Broad Institute Genome Sequencing Platform"/>
            <consortium name="Broad Institute Genome Sequencing Center for Infectious Disease"/>
            <person name="Ma L.-J."/>
            <person name="Dead R."/>
            <person name="Young S."/>
            <person name="Zeng Q."/>
            <person name="Koehrsen M."/>
            <person name="Alvarado L."/>
            <person name="Berlin A."/>
            <person name="Chapman S.B."/>
            <person name="Chen Z."/>
            <person name="Freedman E."/>
            <person name="Gellesch M."/>
            <person name="Goldberg J."/>
            <person name="Griggs A."/>
            <person name="Gujja S."/>
            <person name="Heilman E.R."/>
            <person name="Heiman D."/>
            <person name="Hepburn T."/>
            <person name="Howarth C."/>
            <person name="Jen D."/>
            <person name="Larson L."/>
            <person name="Mehta T."/>
            <person name="Neiman D."/>
            <person name="Pearson M."/>
            <person name="Roberts A."/>
            <person name="Saif S."/>
            <person name="Shea T."/>
            <person name="Shenoy N."/>
            <person name="Sisk P."/>
            <person name="Stolte C."/>
            <person name="Sykes S."/>
            <person name="Walk T."/>
            <person name="White J."/>
            <person name="Yandava C."/>
            <person name="Haas B."/>
            <person name="Nusbaum C."/>
            <person name="Birren B."/>
        </authorList>
    </citation>
    <scope>NUCLEOTIDE SEQUENCE</scope>
    <source>
        <strain evidence="2">R3-111a-1</strain>
    </source>
</reference>
<dbReference type="OrthoDB" id="10267127at2759"/>
<dbReference type="GeneID" id="20342884"/>
<dbReference type="EnsemblFungi" id="EJT82453">
    <property type="protein sequence ID" value="EJT82453"/>
    <property type="gene ID" value="GGTG_02426"/>
</dbReference>
<accession>J3NMC2</accession>
<proteinExistence type="predicted"/>
<evidence type="ECO:0000313" key="4">
    <source>
        <dbReference type="Proteomes" id="UP000006039"/>
    </source>
</evidence>
<dbReference type="InterPro" id="IPR004843">
    <property type="entry name" value="Calcineurin-like_PHP"/>
</dbReference>
<reference evidence="3" key="5">
    <citation type="submission" date="2018-04" db="UniProtKB">
        <authorList>
            <consortium name="EnsemblFungi"/>
        </authorList>
    </citation>
    <scope>IDENTIFICATION</scope>
    <source>
        <strain evidence="3">R3-111a-1</strain>
    </source>
</reference>
<sequence>MLPPHRGQAAGLIGDVHGCREKLDQLLDKVGFRPKTDHVVAIGDLVNKGPDTLGAIDLLRSIEEAEGRLELVRRSKDDAAAAAAARAVVYGQTPVSDCSWDRTILAWTRGAPPAGS</sequence>
<dbReference type="Gene3D" id="3.60.21.10">
    <property type="match status" value="1"/>
</dbReference>
<dbReference type="VEuPathDB" id="FungiDB:GGTG_02426"/>
<reference evidence="4" key="1">
    <citation type="submission" date="2010-07" db="EMBL/GenBank/DDBJ databases">
        <title>The genome sequence of Gaeumannomyces graminis var. tritici strain R3-111a-1.</title>
        <authorList>
            <consortium name="The Broad Institute Genome Sequencing Platform"/>
            <person name="Ma L.-J."/>
            <person name="Dead R."/>
            <person name="Young S."/>
            <person name="Zeng Q."/>
            <person name="Koehrsen M."/>
            <person name="Alvarado L."/>
            <person name="Berlin A."/>
            <person name="Chapman S.B."/>
            <person name="Chen Z."/>
            <person name="Freedman E."/>
            <person name="Gellesch M."/>
            <person name="Goldberg J."/>
            <person name="Griggs A."/>
            <person name="Gujja S."/>
            <person name="Heilman E.R."/>
            <person name="Heiman D."/>
            <person name="Hepburn T."/>
            <person name="Howarth C."/>
            <person name="Jen D."/>
            <person name="Larson L."/>
            <person name="Mehta T."/>
            <person name="Neiman D."/>
            <person name="Pearson M."/>
            <person name="Roberts A."/>
            <person name="Saif S."/>
            <person name="Shea T."/>
            <person name="Shenoy N."/>
            <person name="Sisk P."/>
            <person name="Stolte C."/>
            <person name="Sykes S."/>
            <person name="Walk T."/>
            <person name="White J."/>
            <person name="Yandava C."/>
            <person name="Haas B."/>
            <person name="Nusbaum C."/>
            <person name="Birren B."/>
        </authorList>
    </citation>
    <scope>NUCLEOTIDE SEQUENCE [LARGE SCALE GENOMIC DNA]</scope>
    <source>
        <strain evidence="4">R3-111a-1</strain>
    </source>
</reference>
<protein>
    <recommendedName>
        <fullName evidence="1">Calcineurin-like phosphoesterase domain-containing protein</fullName>
    </recommendedName>
</protein>
<reference evidence="2" key="3">
    <citation type="submission" date="2010-09" db="EMBL/GenBank/DDBJ databases">
        <title>Annotation of Gaeumannomyces graminis var. tritici R3-111a-1.</title>
        <authorList>
            <consortium name="The Broad Institute Genome Sequencing Platform"/>
            <person name="Ma L.-J."/>
            <person name="Dead R."/>
            <person name="Young S.K."/>
            <person name="Zeng Q."/>
            <person name="Gargeya S."/>
            <person name="Fitzgerald M."/>
            <person name="Haas B."/>
            <person name="Abouelleil A."/>
            <person name="Alvarado L."/>
            <person name="Arachchi H.M."/>
            <person name="Berlin A."/>
            <person name="Brown A."/>
            <person name="Chapman S.B."/>
            <person name="Chen Z."/>
            <person name="Dunbar C."/>
            <person name="Freedman E."/>
            <person name="Gearin G."/>
            <person name="Gellesch M."/>
            <person name="Goldberg J."/>
            <person name="Griggs A."/>
            <person name="Gujja S."/>
            <person name="Heiman D."/>
            <person name="Howarth C."/>
            <person name="Larson L."/>
            <person name="Lui A."/>
            <person name="MacDonald P.J.P."/>
            <person name="Mehta T."/>
            <person name="Montmayeur A."/>
            <person name="Murphy C."/>
            <person name="Neiman D."/>
            <person name="Pearson M."/>
            <person name="Priest M."/>
            <person name="Roberts A."/>
            <person name="Saif S."/>
            <person name="Shea T."/>
            <person name="Shenoy N."/>
            <person name="Sisk P."/>
            <person name="Stolte C."/>
            <person name="Sykes S."/>
            <person name="Yandava C."/>
            <person name="Wortman J."/>
            <person name="Nusbaum C."/>
            <person name="Birren B."/>
        </authorList>
    </citation>
    <scope>NUCLEOTIDE SEQUENCE</scope>
    <source>
        <strain evidence="2">R3-111a-1</strain>
    </source>
</reference>
<name>J3NMC2_GAET3</name>
<dbReference type="HOGENOM" id="CLU_2097015_0_0_1"/>
<feature type="domain" description="Calcineurin-like phosphoesterase" evidence="1">
    <location>
        <begin position="12"/>
        <end position="62"/>
    </location>
</feature>
<organism evidence="2">
    <name type="scientific">Gaeumannomyces tritici (strain R3-111a-1)</name>
    <name type="common">Wheat and barley take-all root rot fungus</name>
    <name type="synonym">Gaeumannomyces graminis var. tritici</name>
    <dbReference type="NCBI Taxonomy" id="644352"/>
    <lineage>
        <taxon>Eukaryota</taxon>
        <taxon>Fungi</taxon>
        <taxon>Dikarya</taxon>
        <taxon>Ascomycota</taxon>
        <taxon>Pezizomycotina</taxon>
        <taxon>Sordariomycetes</taxon>
        <taxon>Sordariomycetidae</taxon>
        <taxon>Magnaporthales</taxon>
        <taxon>Magnaporthaceae</taxon>
        <taxon>Gaeumannomyces</taxon>
    </lineage>
</organism>
<evidence type="ECO:0000259" key="1">
    <source>
        <dbReference type="Pfam" id="PF00149"/>
    </source>
</evidence>
<dbReference type="STRING" id="644352.J3NMC2"/>
<dbReference type="SUPFAM" id="SSF56300">
    <property type="entry name" value="Metallo-dependent phosphatases"/>
    <property type="match status" value="1"/>
</dbReference>
<dbReference type="AlphaFoldDB" id="J3NMC2"/>
<dbReference type="EMBL" id="GL385395">
    <property type="protein sequence ID" value="EJT82453.1"/>
    <property type="molecule type" value="Genomic_DNA"/>
</dbReference>
<dbReference type="PANTHER" id="PTHR42850">
    <property type="entry name" value="METALLOPHOSPHOESTERASE"/>
    <property type="match status" value="1"/>
</dbReference>
<dbReference type="InterPro" id="IPR029052">
    <property type="entry name" value="Metallo-depent_PP-like"/>
</dbReference>
<dbReference type="InterPro" id="IPR050126">
    <property type="entry name" value="Ap4A_hydrolase"/>
</dbReference>
<evidence type="ECO:0000313" key="3">
    <source>
        <dbReference type="EnsemblFungi" id="EJT82453"/>
    </source>
</evidence>